<dbReference type="Pfam" id="PF14281">
    <property type="entry name" value="PDDEXK_4"/>
    <property type="match status" value="1"/>
</dbReference>
<dbReference type="eggNOG" id="ENOG5030F26">
    <property type="taxonomic scope" value="Bacteria"/>
</dbReference>
<gene>
    <name evidence="1" type="ordered locus">Nwat_1554</name>
</gene>
<keyword evidence="2" id="KW-1185">Reference proteome</keyword>
<organism evidence="1 2">
    <name type="scientific">Nitrosococcus watsoni (strain C-113)</name>
    <dbReference type="NCBI Taxonomy" id="105559"/>
    <lineage>
        <taxon>Bacteria</taxon>
        <taxon>Pseudomonadati</taxon>
        <taxon>Pseudomonadota</taxon>
        <taxon>Gammaproteobacteria</taxon>
        <taxon>Chromatiales</taxon>
        <taxon>Chromatiaceae</taxon>
        <taxon>Nitrosococcus</taxon>
    </lineage>
</organism>
<name>D8K6C7_NITWC</name>
<protein>
    <submittedName>
        <fullName evidence="1">Uncharacterized protein</fullName>
    </submittedName>
</protein>
<dbReference type="InterPro" id="IPR029470">
    <property type="entry name" value="PDDEXK_4"/>
</dbReference>
<evidence type="ECO:0000313" key="1">
    <source>
        <dbReference type="EMBL" id="ADJ28454.1"/>
    </source>
</evidence>
<proteinExistence type="predicted"/>
<dbReference type="STRING" id="105559.Nwat_1554"/>
<sequence length="239" mass="26907">MSPLDEKTFEALQDEWSHVLDLHKAARHKRIHARVIQWETHLSELKDEQKRLINLGRWVRGPADILSVIGKARRELYHSAILRWLLDPLSPHGLGIKFLRGFLQAAKLSPLITKLAPEDILSIETEVARVEARADIVISTASGLIIIENKIDAPEGDNQCQRLFEAFGRENAWFIFLTSNGRTPSSAPACVQAHFRPISYRQIQRLLMAALESSPQGNPDAPGRVSARSYLATLQKEVL</sequence>
<dbReference type="EMBL" id="CP002086">
    <property type="protein sequence ID" value="ADJ28454.1"/>
    <property type="molecule type" value="Genomic_DNA"/>
</dbReference>
<dbReference type="RefSeq" id="WP_013220546.1">
    <property type="nucleotide sequence ID" value="NC_014315.1"/>
</dbReference>
<accession>D8K6C7</accession>
<dbReference type="AlphaFoldDB" id="D8K6C7"/>
<evidence type="ECO:0000313" key="2">
    <source>
        <dbReference type="Proteomes" id="UP000000393"/>
    </source>
</evidence>
<dbReference type="HOGENOM" id="CLU_1160487_0_0_6"/>
<dbReference type="KEGG" id="nwa:Nwat_1554"/>
<reference evidence="1 2" key="1">
    <citation type="submission" date="2010-06" db="EMBL/GenBank/DDBJ databases">
        <title>Complete sequence of chromosome of Nitrosococcus watsoni C-113.</title>
        <authorList>
            <consortium name="US DOE Joint Genome Institute"/>
            <person name="Lucas S."/>
            <person name="Copeland A."/>
            <person name="Lapidus A."/>
            <person name="Cheng J.-F."/>
            <person name="Bruce D."/>
            <person name="Goodwin L."/>
            <person name="Pitluck S."/>
            <person name="Malfatti S.A."/>
            <person name="Chain P.S.G."/>
            <person name="Land M."/>
            <person name="Hauser L."/>
            <person name="Kyrpides N."/>
            <person name="Ivanova N."/>
            <person name="Cambell M.A."/>
            <person name="Heidelberg J.F."/>
            <person name="Klotz M.G."/>
            <person name="Woyke T."/>
        </authorList>
    </citation>
    <scope>NUCLEOTIDE SEQUENCE [LARGE SCALE GENOMIC DNA]</scope>
    <source>
        <strain evidence="1 2">C-113</strain>
    </source>
</reference>
<dbReference type="Proteomes" id="UP000000393">
    <property type="component" value="Chromosome"/>
</dbReference>
<dbReference type="OrthoDB" id="6713139at2"/>